<dbReference type="Proteomes" id="UP001431209">
    <property type="component" value="Unassembled WGS sequence"/>
</dbReference>
<dbReference type="EMBL" id="JAOPGA020001099">
    <property type="protein sequence ID" value="KAL0485023.1"/>
    <property type="molecule type" value="Genomic_DNA"/>
</dbReference>
<proteinExistence type="predicted"/>
<keyword evidence="3" id="KW-1185">Reference proteome</keyword>
<feature type="region of interest" description="Disordered" evidence="1">
    <location>
        <begin position="65"/>
        <end position="114"/>
    </location>
</feature>
<dbReference type="AlphaFoldDB" id="A0AAW2Z6Z9"/>
<accession>A0AAW2Z6Z9</accession>
<gene>
    <name evidence="2" type="ORF">AKO1_000549</name>
</gene>
<evidence type="ECO:0000313" key="3">
    <source>
        <dbReference type="Proteomes" id="UP001431209"/>
    </source>
</evidence>
<feature type="compositionally biased region" description="Polar residues" evidence="1">
    <location>
        <begin position="90"/>
        <end position="105"/>
    </location>
</feature>
<evidence type="ECO:0000256" key="1">
    <source>
        <dbReference type="SAM" id="MobiDB-lite"/>
    </source>
</evidence>
<feature type="non-terminal residue" evidence="2">
    <location>
        <position position="1"/>
    </location>
</feature>
<sequence>FFCRRRICLQMPNNIKVPHKFTADGSGRDRYIFMDPVMQKGATHTEPTQYDHMERVNEFWTSSEKKYQSSKNIVSPPAELTDTQRRRQRMTVNSPNSPTQRTRPRQTSDQERSYFNETDVVRELHTTKIPGYQGHVQNTHDHIGVSTFGKKEADTDGTTYTTSFENSKYVSTLPLPSFQTQNMERAEIRREQINETLHKHTLSQSHPSVHPLSATTGAPSTFVKNHQQKPKVRNASVLTNHHISGYAGHQPRTGNQTYDNYSVPIHNNDIEE</sequence>
<organism evidence="2 3">
    <name type="scientific">Acrasis kona</name>
    <dbReference type="NCBI Taxonomy" id="1008807"/>
    <lineage>
        <taxon>Eukaryota</taxon>
        <taxon>Discoba</taxon>
        <taxon>Heterolobosea</taxon>
        <taxon>Tetramitia</taxon>
        <taxon>Eutetramitia</taxon>
        <taxon>Acrasidae</taxon>
        <taxon>Acrasis</taxon>
    </lineage>
</organism>
<protein>
    <submittedName>
        <fullName evidence="2">Uncharacterized protein</fullName>
    </submittedName>
</protein>
<name>A0AAW2Z6Z9_9EUKA</name>
<evidence type="ECO:0000313" key="2">
    <source>
        <dbReference type="EMBL" id="KAL0485023.1"/>
    </source>
</evidence>
<reference evidence="2 3" key="1">
    <citation type="submission" date="2024-03" db="EMBL/GenBank/DDBJ databases">
        <title>The Acrasis kona genome and developmental transcriptomes reveal deep origins of eukaryotic multicellular pathways.</title>
        <authorList>
            <person name="Sheikh S."/>
            <person name="Fu C.-J."/>
            <person name="Brown M.W."/>
            <person name="Baldauf S.L."/>
        </authorList>
    </citation>
    <scope>NUCLEOTIDE SEQUENCE [LARGE SCALE GENOMIC DNA]</scope>
    <source>
        <strain evidence="2 3">ATCC MYA-3509</strain>
    </source>
</reference>
<comment type="caution">
    <text evidence="2">The sequence shown here is derived from an EMBL/GenBank/DDBJ whole genome shotgun (WGS) entry which is preliminary data.</text>
</comment>